<evidence type="ECO:0000313" key="12">
    <source>
        <dbReference type="Proteomes" id="UP000034778"/>
    </source>
</evidence>
<evidence type="ECO:0000256" key="1">
    <source>
        <dbReference type="ARBA" id="ARBA00004141"/>
    </source>
</evidence>
<evidence type="ECO:0000313" key="11">
    <source>
        <dbReference type="EMBL" id="KKP45413.1"/>
    </source>
</evidence>
<evidence type="ECO:0000256" key="6">
    <source>
        <dbReference type="ARBA" id="ARBA00022989"/>
    </source>
</evidence>
<proteinExistence type="inferred from homology"/>
<dbReference type="AlphaFoldDB" id="A0A0F9ZME6"/>
<evidence type="ECO:0000256" key="4">
    <source>
        <dbReference type="ARBA" id="ARBA00022679"/>
    </source>
</evidence>
<dbReference type="InterPro" id="IPR007267">
    <property type="entry name" value="GtrA_DPMS_TM"/>
</dbReference>
<evidence type="ECO:0000256" key="7">
    <source>
        <dbReference type="ARBA" id="ARBA00023136"/>
    </source>
</evidence>
<keyword evidence="6 8" id="KW-1133">Transmembrane helix</keyword>
<keyword evidence="7 8" id="KW-0472">Membrane</keyword>
<dbReference type="PANTHER" id="PTHR43398:SF1">
    <property type="entry name" value="DOLICHOL-PHOSPHATE MANNOSYLTRANSFERASE SUBUNIT 1"/>
    <property type="match status" value="1"/>
</dbReference>
<evidence type="ECO:0000256" key="3">
    <source>
        <dbReference type="ARBA" id="ARBA00022676"/>
    </source>
</evidence>
<evidence type="ECO:0000256" key="2">
    <source>
        <dbReference type="ARBA" id="ARBA00006739"/>
    </source>
</evidence>
<dbReference type="EMBL" id="LBOW01000001">
    <property type="protein sequence ID" value="KKP45413.1"/>
    <property type="molecule type" value="Genomic_DNA"/>
</dbReference>
<accession>A0A0F9ZME6</accession>
<comment type="subcellular location">
    <subcellularLocation>
        <location evidence="1">Membrane</location>
        <topology evidence="1">Multi-pass membrane protein</topology>
    </subcellularLocation>
</comment>
<organism evidence="11 12">
    <name type="scientific">Candidatus Woesebacteria bacterium GW2011_GWB1_33_22</name>
    <dbReference type="NCBI Taxonomy" id="1618566"/>
    <lineage>
        <taxon>Bacteria</taxon>
        <taxon>Candidatus Woeseibacteriota</taxon>
    </lineage>
</organism>
<name>A0A0F9ZME6_9BACT</name>
<keyword evidence="5 8" id="KW-0812">Transmembrane</keyword>
<dbReference type="STRING" id="1618566.UR35_C0001G0010"/>
<feature type="transmembrane region" description="Helical" evidence="8">
    <location>
        <begin position="248"/>
        <end position="265"/>
    </location>
</feature>
<dbReference type="InterPro" id="IPR029044">
    <property type="entry name" value="Nucleotide-diphossugar_trans"/>
</dbReference>
<evidence type="ECO:0000259" key="10">
    <source>
        <dbReference type="Pfam" id="PF04138"/>
    </source>
</evidence>
<evidence type="ECO:0000256" key="5">
    <source>
        <dbReference type="ARBA" id="ARBA00022692"/>
    </source>
</evidence>
<dbReference type="InterPro" id="IPR039528">
    <property type="entry name" value="DPM1-like"/>
</dbReference>
<sequence length="373" mass="42978">MQRIVIVMPAYNEAENLKLMIPELFEKHFPEINGVDMHLLIVEDYSPDKSGELVTEFIKKYKNLHLLQKQKEGLGWAYIKGFQYAMDKLSADAVMEMDADFQHPPKFVKSMVEAYLKGADYCIGSRYVKGGSIPKEWAFFRKAISFLGNLFIRIVLVKPSIHDLTTGFRLTRVKGVMDKIDLNHLMEPTRFAYKVDLLYQSIKLSKKTVEVPLEFASRTKEKSKFNPKEMISTFKVAIILGIKDKQKFIKFGTVGFVGYLINAFFLNLFSKSGFPEWASWGLSTELAIINNFTWNNLWTFKTDEIKGIGNIVKKFLQFNFTSAGALLIQTILGTIGVYFLGPDKRQLILPFIIVFVVLPYNYLMYTKVIWKKK</sequence>
<feature type="transmembrane region" description="Helical" evidence="8">
    <location>
        <begin position="318"/>
        <end position="341"/>
    </location>
</feature>
<dbReference type="Pfam" id="PF00535">
    <property type="entry name" value="Glycos_transf_2"/>
    <property type="match status" value="1"/>
</dbReference>
<keyword evidence="3" id="KW-0328">Glycosyltransferase</keyword>
<dbReference type="SUPFAM" id="SSF53448">
    <property type="entry name" value="Nucleotide-diphospho-sugar transferases"/>
    <property type="match status" value="1"/>
</dbReference>
<dbReference type="CDD" id="cd06442">
    <property type="entry name" value="DPM1_like"/>
    <property type="match status" value="1"/>
</dbReference>
<dbReference type="PANTHER" id="PTHR43398">
    <property type="entry name" value="DOLICHOL-PHOSPHATE MANNOSYLTRANSFERASE SUBUNIT 1"/>
    <property type="match status" value="1"/>
</dbReference>
<keyword evidence="4 11" id="KW-0808">Transferase</keyword>
<dbReference type="GO" id="GO:0000271">
    <property type="term" value="P:polysaccharide biosynthetic process"/>
    <property type="evidence" value="ECO:0007669"/>
    <property type="project" value="InterPro"/>
</dbReference>
<evidence type="ECO:0000256" key="8">
    <source>
        <dbReference type="SAM" id="Phobius"/>
    </source>
</evidence>
<dbReference type="GO" id="GO:0016020">
    <property type="term" value="C:membrane"/>
    <property type="evidence" value="ECO:0007669"/>
    <property type="project" value="UniProtKB-SubCell"/>
</dbReference>
<dbReference type="GO" id="GO:0004582">
    <property type="term" value="F:dolichyl-phosphate beta-D-mannosyltransferase activity"/>
    <property type="evidence" value="ECO:0007669"/>
    <property type="project" value="InterPro"/>
</dbReference>
<dbReference type="GO" id="GO:0009247">
    <property type="term" value="P:glycolipid biosynthetic process"/>
    <property type="evidence" value="ECO:0007669"/>
    <property type="project" value="TreeGrafter"/>
</dbReference>
<dbReference type="Proteomes" id="UP000034778">
    <property type="component" value="Unassembled WGS sequence"/>
</dbReference>
<gene>
    <name evidence="11" type="ORF">UR35_C0001G0010</name>
</gene>
<protein>
    <submittedName>
        <fullName evidence="11">Glycosyl transferase family 2</fullName>
    </submittedName>
</protein>
<reference evidence="11 12" key="1">
    <citation type="journal article" date="2015" name="Nature">
        <title>rRNA introns, odd ribosomes, and small enigmatic genomes across a large radiation of phyla.</title>
        <authorList>
            <person name="Brown C.T."/>
            <person name="Hug L.A."/>
            <person name="Thomas B.C."/>
            <person name="Sharon I."/>
            <person name="Castelle C.J."/>
            <person name="Singh A."/>
            <person name="Wilkins M.J."/>
            <person name="Williams K.H."/>
            <person name="Banfield J.F."/>
        </authorList>
    </citation>
    <scope>NUCLEOTIDE SEQUENCE [LARGE SCALE GENOMIC DNA]</scope>
</reference>
<dbReference type="InterPro" id="IPR001173">
    <property type="entry name" value="Glyco_trans_2-like"/>
</dbReference>
<dbReference type="Pfam" id="PF04138">
    <property type="entry name" value="GtrA_DPMS_TM"/>
    <property type="match status" value="1"/>
</dbReference>
<evidence type="ECO:0000259" key="9">
    <source>
        <dbReference type="Pfam" id="PF00535"/>
    </source>
</evidence>
<comment type="caution">
    <text evidence="11">The sequence shown here is derived from an EMBL/GenBank/DDBJ whole genome shotgun (WGS) entry which is preliminary data.</text>
</comment>
<comment type="similarity">
    <text evidence="2">Belongs to the glycosyltransferase 2 family.</text>
</comment>
<feature type="domain" description="Glycosyltransferase 2-like" evidence="9">
    <location>
        <begin position="6"/>
        <end position="174"/>
    </location>
</feature>
<feature type="domain" description="GtrA/DPMS transmembrane" evidence="10">
    <location>
        <begin position="250"/>
        <end position="370"/>
    </location>
</feature>
<feature type="transmembrane region" description="Helical" evidence="8">
    <location>
        <begin position="347"/>
        <end position="365"/>
    </location>
</feature>
<dbReference type="Gene3D" id="3.90.550.10">
    <property type="entry name" value="Spore Coat Polysaccharide Biosynthesis Protein SpsA, Chain A"/>
    <property type="match status" value="1"/>
</dbReference>